<dbReference type="AlphaFoldDB" id="A0A432MKA3"/>
<evidence type="ECO:0000313" key="3">
    <source>
        <dbReference type="EMBL" id="RUL87690.1"/>
    </source>
</evidence>
<reference evidence="3 4" key="2">
    <citation type="submission" date="2019-01" db="EMBL/GenBank/DDBJ databases">
        <title>Tautonia sociabilis, a novel thermotolerant planctomycete of Isosphaeraceae family, isolated from a 4000 m deep subterranean habitat.</title>
        <authorList>
            <person name="Kovaleva O.L."/>
            <person name="Elcheninov A.G."/>
            <person name="Van Heerden E."/>
            <person name="Toshchakov S.V."/>
            <person name="Novikov A."/>
            <person name="Bonch-Osmolovskaya E.A."/>
            <person name="Kublanov I.V."/>
        </authorList>
    </citation>
    <scope>NUCLEOTIDE SEQUENCE [LARGE SCALE GENOMIC DNA]</scope>
    <source>
        <strain evidence="3 4">GM2012</strain>
    </source>
</reference>
<dbReference type="RefSeq" id="WP_126725400.1">
    <property type="nucleotide sequence ID" value="NZ_RYZH01000018.1"/>
</dbReference>
<protein>
    <recommendedName>
        <fullName evidence="2">AMOP domain-containing protein</fullName>
    </recommendedName>
</protein>
<evidence type="ECO:0000313" key="4">
    <source>
        <dbReference type="Proteomes" id="UP000280296"/>
    </source>
</evidence>
<organism evidence="3 4">
    <name type="scientific">Tautonia sociabilis</name>
    <dbReference type="NCBI Taxonomy" id="2080755"/>
    <lineage>
        <taxon>Bacteria</taxon>
        <taxon>Pseudomonadati</taxon>
        <taxon>Planctomycetota</taxon>
        <taxon>Planctomycetia</taxon>
        <taxon>Isosphaerales</taxon>
        <taxon>Isosphaeraceae</taxon>
        <taxon>Tautonia</taxon>
    </lineage>
</organism>
<accession>A0A432MKA3</accession>
<evidence type="ECO:0000256" key="1">
    <source>
        <dbReference type="SAM" id="SignalP"/>
    </source>
</evidence>
<name>A0A432MKA3_9BACT</name>
<keyword evidence="1" id="KW-0732">Signal</keyword>
<evidence type="ECO:0000259" key="2">
    <source>
        <dbReference type="Pfam" id="PF03782"/>
    </source>
</evidence>
<feature type="domain" description="AMOP" evidence="2">
    <location>
        <begin position="30"/>
        <end position="126"/>
    </location>
</feature>
<reference evidence="3 4" key="1">
    <citation type="submission" date="2018-12" db="EMBL/GenBank/DDBJ databases">
        <authorList>
            <person name="Toschakov S.V."/>
        </authorList>
    </citation>
    <scope>NUCLEOTIDE SEQUENCE [LARGE SCALE GENOMIC DNA]</scope>
    <source>
        <strain evidence="3 4">GM2012</strain>
    </source>
</reference>
<dbReference type="InterPro" id="IPR005533">
    <property type="entry name" value="AMOP_dom"/>
</dbReference>
<comment type="caution">
    <text evidence="3">The sequence shown here is derived from an EMBL/GenBank/DDBJ whole genome shotgun (WGS) entry which is preliminary data.</text>
</comment>
<proteinExistence type="predicted"/>
<dbReference type="OrthoDB" id="502358at2"/>
<gene>
    <name evidence="3" type="ORF">TsocGM_10915</name>
</gene>
<dbReference type="Proteomes" id="UP000280296">
    <property type="component" value="Unassembled WGS sequence"/>
</dbReference>
<keyword evidence="4" id="KW-1185">Reference proteome</keyword>
<sequence>MLSSRMLVTTLALTALPGCAAAGPRRPLADRVVPCPCAVGDLALLPAEHPRIAIDRDPDRATERYHPGARVSYRLFDPDTDPVAGNQCAYDASGSLIPSGPAAGTPDRVSPRRSLLGHWLLDVRPFRRLGWMEYHRRGWAPVSEPCSPGSG</sequence>
<feature type="chain" id="PRO_5019134666" description="AMOP domain-containing protein" evidence="1">
    <location>
        <begin position="23"/>
        <end position="151"/>
    </location>
</feature>
<dbReference type="EMBL" id="RYZH01000018">
    <property type="protein sequence ID" value="RUL87690.1"/>
    <property type="molecule type" value="Genomic_DNA"/>
</dbReference>
<dbReference type="Pfam" id="PF03782">
    <property type="entry name" value="AMOP"/>
    <property type="match status" value="1"/>
</dbReference>
<feature type="signal peptide" evidence="1">
    <location>
        <begin position="1"/>
        <end position="22"/>
    </location>
</feature>